<organism evidence="2 7">
    <name type="scientific">Agrilus planipennis</name>
    <name type="common">Emerald ash borer</name>
    <name type="synonym">Agrilus marcopoli</name>
    <dbReference type="NCBI Taxonomy" id="224129"/>
    <lineage>
        <taxon>Eukaryota</taxon>
        <taxon>Metazoa</taxon>
        <taxon>Ecdysozoa</taxon>
        <taxon>Arthropoda</taxon>
        <taxon>Hexapoda</taxon>
        <taxon>Insecta</taxon>
        <taxon>Pterygota</taxon>
        <taxon>Neoptera</taxon>
        <taxon>Endopterygota</taxon>
        <taxon>Coleoptera</taxon>
        <taxon>Polyphaga</taxon>
        <taxon>Elateriformia</taxon>
        <taxon>Buprestoidea</taxon>
        <taxon>Buprestidae</taxon>
        <taxon>Agrilinae</taxon>
        <taxon>Agrilus</taxon>
    </lineage>
</organism>
<dbReference type="RefSeq" id="XP_018332202.1">
    <property type="nucleotide sequence ID" value="XM_018476700.2"/>
</dbReference>
<evidence type="ECO:0000313" key="7">
    <source>
        <dbReference type="RefSeq" id="XP_018332206.1"/>
    </source>
</evidence>
<dbReference type="Proteomes" id="UP000192223">
    <property type="component" value="Unplaced"/>
</dbReference>
<name>A0A1W4X7Y1_AGRPL</name>
<dbReference type="OrthoDB" id="6262491at2759"/>
<evidence type="ECO:0000256" key="1">
    <source>
        <dbReference type="PROSITE-ProRule" id="PRU00221"/>
    </source>
</evidence>
<evidence type="ECO:0000313" key="4">
    <source>
        <dbReference type="RefSeq" id="XP_018332203.1"/>
    </source>
</evidence>
<dbReference type="KEGG" id="apln:108741784"/>
<sequence>MTLSIKCRADDNDKHSSDVSCLLHHKSKLYSAADDGKIKVWSNDLKLLGTVEAHPCSVFSLTASEDTIYSCSNDGTIKSWTLDLQEKGLVYKGETEIWKVLYVNGILYAGDDQGDVMLFKNDKFFCGINILEPVKDMIIVGNVIYAIRDIYLTMVEIHIKEDGKGMYSIIKSVHGRGPINLTDGKLFFMNREGKGLVVIESSKEKQYKEVAQLDNAHDLIINTIFAERFNNVTKIYTGGWDKLIKEWTLSPNNKIEPGRSCSVDFSVSIITSTGDGKILFAAGGDGHLVAIDIS</sequence>
<keyword evidence="2" id="KW-1185">Reference proteome</keyword>
<dbReference type="PANTHER" id="PTHR22844:SF387">
    <property type="entry name" value="F3I6.5 PROTEIN"/>
    <property type="match status" value="1"/>
</dbReference>
<dbReference type="Pfam" id="PF00400">
    <property type="entry name" value="WD40"/>
    <property type="match status" value="2"/>
</dbReference>
<proteinExistence type="predicted"/>
<dbReference type="InterPro" id="IPR001680">
    <property type="entry name" value="WD40_rpt"/>
</dbReference>
<dbReference type="GeneID" id="108741784"/>
<evidence type="ECO:0000313" key="6">
    <source>
        <dbReference type="RefSeq" id="XP_018332205.1"/>
    </source>
</evidence>
<dbReference type="InterPro" id="IPR036322">
    <property type="entry name" value="WD40_repeat_dom_sf"/>
</dbReference>
<accession>A0A1W4X7Y1</accession>
<dbReference type="RefSeq" id="XP_018332205.1">
    <property type="nucleotide sequence ID" value="XM_018476703.2"/>
</dbReference>
<evidence type="ECO:0000313" key="3">
    <source>
        <dbReference type="RefSeq" id="XP_018332202.1"/>
    </source>
</evidence>
<reference evidence="3 4" key="1">
    <citation type="submission" date="2025-04" db="UniProtKB">
        <authorList>
            <consortium name="RefSeq"/>
        </authorList>
    </citation>
    <scope>IDENTIFICATION</scope>
    <source>
        <tissue evidence="3 4">Entire body</tissue>
    </source>
</reference>
<dbReference type="AlphaFoldDB" id="A0A1W4X7Y1"/>
<dbReference type="InterPro" id="IPR045182">
    <property type="entry name" value="JINGUBANG-like"/>
</dbReference>
<gene>
    <name evidence="3 4 5 6 7" type="primary">LOC108741784</name>
</gene>
<dbReference type="SUPFAM" id="SSF50978">
    <property type="entry name" value="WD40 repeat-like"/>
    <property type="match status" value="1"/>
</dbReference>
<keyword evidence="1" id="KW-0853">WD repeat</keyword>
<dbReference type="PROSITE" id="PS50082">
    <property type="entry name" value="WD_REPEATS_2"/>
    <property type="match status" value="1"/>
</dbReference>
<dbReference type="Gene3D" id="2.130.10.10">
    <property type="entry name" value="YVTN repeat-like/Quinoprotein amine dehydrogenase"/>
    <property type="match status" value="1"/>
</dbReference>
<dbReference type="SMART" id="SM00320">
    <property type="entry name" value="WD40"/>
    <property type="match status" value="4"/>
</dbReference>
<dbReference type="InterPro" id="IPR015943">
    <property type="entry name" value="WD40/YVTN_repeat-like_dom_sf"/>
</dbReference>
<protein>
    <submittedName>
        <fullName evidence="3 4">Myosin heavy chain kinase D-like</fullName>
    </submittedName>
</protein>
<feature type="repeat" description="WD" evidence="1">
    <location>
        <begin position="51"/>
        <end position="83"/>
    </location>
</feature>
<dbReference type="PANTHER" id="PTHR22844">
    <property type="entry name" value="F-BOX AND WD40 DOMAIN PROTEIN"/>
    <property type="match status" value="1"/>
</dbReference>
<dbReference type="RefSeq" id="XP_018332206.1">
    <property type="nucleotide sequence ID" value="XM_018476704.2"/>
</dbReference>
<evidence type="ECO:0000313" key="5">
    <source>
        <dbReference type="RefSeq" id="XP_018332204.1"/>
    </source>
</evidence>
<dbReference type="RefSeq" id="XP_018332204.1">
    <property type="nucleotide sequence ID" value="XM_018476702.2"/>
</dbReference>
<dbReference type="RefSeq" id="XP_018332203.1">
    <property type="nucleotide sequence ID" value="XM_018476701.2"/>
</dbReference>
<evidence type="ECO:0000313" key="2">
    <source>
        <dbReference type="Proteomes" id="UP000192223"/>
    </source>
</evidence>